<proteinExistence type="predicted"/>
<accession>A0A2P6VNU9</accession>
<feature type="region of interest" description="Disordered" evidence="6">
    <location>
        <begin position="372"/>
        <end position="407"/>
    </location>
</feature>
<evidence type="ECO:0000256" key="6">
    <source>
        <dbReference type="SAM" id="MobiDB-lite"/>
    </source>
</evidence>
<keyword evidence="10" id="KW-1185">Reference proteome</keyword>
<organism evidence="9 10">
    <name type="scientific">Micractinium conductrix</name>
    <dbReference type="NCBI Taxonomy" id="554055"/>
    <lineage>
        <taxon>Eukaryota</taxon>
        <taxon>Viridiplantae</taxon>
        <taxon>Chlorophyta</taxon>
        <taxon>core chlorophytes</taxon>
        <taxon>Trebouxiophyceae</taxon>
        <taxon>Chlorellales</taxon>
        <taxon>Chlorellaceae</taxon>
        <taxon>Chlorella clade</taxon>
        <taxon>Micractinium</taxon>
    </lineage>
</organism>
<feature type="transmembrane region" description="Helical" evidence="7">
    <location>
        <begin position="115"/>
        <end position="136"/>
    </location>
</feature>
<protein>
    <submittedName>
        <fullName evidence="9">TVP38 TMEM64 family membrane</fullName>
    </submittedName>
</protein>
<keyword evidence="2" id="KW-1003">Cell membrane</keyword>
<dbReference type="InterPro" id="IPR015414">
    <property type="entry name" value="TMEM64"/>
</dbReference>
<evidence type="ECO:0000313" key="10">
    <source>
        <dbReference type="Proteomes" id="UP000239649"/>
    </source>
</evidence>
<sequence>MAQVPAQPGGAARLAAAVAKATASLGNRITSTRLPANCSVARLALFVALVASIVLASLSFDAQKIEGLLMWVQENKREGAVLFLALYTVGVVLMLPAMVMAMAAGAVFGLLYGTLLVWVGSSLGQTIAFVIGRYLLRELVVSYLTRQFPKWTAIDRALETEGWKLVTLLRLSPIAPWNVLNYALSVTAVPLVPYFLASALAILPYLLLFVYFGSLAGNLADVFTGKTGFGTNTTIAVATLSGVLMVVIVWYTTHVSRKAISSALVTGDDGDAVAEIAADPDVAELLRVNSGEMAAAVAEHGVTPRSSMRSAGLELTAVAVGGGGSGGKHAASGGAAAGGLSDLLSLHAKKFTPAVAPEAVQLLGDRVASEAGDGVTGGGASAGPSRAHQRSSYAGGGTPTAISPLGTTAATGRGRLFSFA</sequence>
<comment type="caution">
    <text evidence="9">The sequence shown here is derived from an EMBL/GenBank/DDBJ whole genome shotgun (WGS) entry which is preliminary data.</text>
</comment>
<dbReference type="GO" id="GO:0005886">
    <property type="term" value="C:plasma membrane"/>
    <property type="evidence" value="ECO:0007669"/>
    <property type="project" value="UniProtKB-SubCell"/>
</dbReference>
<evidence type="ECO:0000256" key="5">
    <source>
        <dbReference type="ARBA" id="ARBA00023136"/>
    </source>
</evidence>
<feature type="transmembrane region" description="Helical" evidence="7">
    <location>
        <begin position="233"/>
        <end position="252"/>
    </location>
</feature>
<comment type="subcellular location">
    <subcellularLocation>
        <location evidence="1">Cell membrane</location>
        <topology evidence="1">Multi-pass membrane protein</topology>
    </subcellularLocation>
</comment>
<evidence type="ECO:0000256" key="1">
    <source>
        <dbReference type="ARBA" id="ARBA00004651"/>
    </source>
</evidence>
<dbReference type="Proteomes" id="UP000239649">
    <property type="component" value="Unassembled WGS sequence"/>
</dbReference>
<dbReference type="OrthoDB" id="512996at2759"/>
<evidence type="ECO:0000256" key="2">
    <source>
        <dbReference type="ARBA" id="ARBA00022475"/>
    </source>
</evidence>
<name>A0A2P6VNU9_9CHLO</name>
<evidence type="ECO:0000256" key="4">
    <source>
        <dbReference type="ARBA" id="ARBA00022989"/>
    </source>
</evidence>
<keyword evidence="3 7" id="KW-0812">Transmembrane</keyword>
<dbReference type="InterPro" id="IPR032816">
    <property type="entry name" value="VTT_dom"/>
</dbReference>
<keyword evidence="5 7" id="KW-0472">Membrane</keyword>
<evidence type="ECO:0000313" key="9">
    <source>
        <dbReference type="EMBL" id="PSC75739.1"/>
    </source>
</evidence>
<evidence type="ECO:0000256" key="3">
    <source>
        <dbReference type="ARBA" id="ARBA00022692"/>
    </source>
</evidence>
<keyword evidence="4 7" id="KW-1133">Transmembrane helix</keyword>
<evidence type="ECO:0000256" key="7">
    <source>
        <dbReference type="SAM" id="Phobius"/>
    </source>
</evidence>
<dbReference type="EMBL" id="LHPF02000002">
    <property type="protein sequence ID" value="PSC75739.1"/>
    <property type="molecule type" value="Genomic_DNA"/>
</dbReference>
<reference evidence="9 10" key="1">
    <citation type="journal article" date="2018" name="Plant J.">
        <title>Genome sequences of Chlorella sorokiniana UTEX 1602 and Micractinium conductrix SAG 241.80: implications to maltose excretion by a green alga.</title>
        <authorList>
            <person name="Arriola M.B."/>
            <person name="Velmurugan N."/>
            <person name="Zhang Y."/>
            <person name="Plunkett M.H."/>
            <person name="Hondzo H."/>
            <person name="Barney B.M."/>
        </authorList>
    </citation>
    <scope>NUCLEOTIDE SEQUENCE [LARGE SCALE GENOMIC DNA]</scope>
    <source>
        <strain evidence="9 10">SAG 241.80</strain>
    </source>
</reference>
<feature type="domain" description="VTT" evidence="8">
    <location>
        <begin position="95"/>
        <end position="214"/>
    </location>
</feature>
<dbReference type="Pfam" id="PF09335">
    <property type="entry name" value="VTT_dom"/>
    <property type="match status" value="1"/>
</dbReference>
<gene>
    <name evidence="9" type="ORF">C2E20_1111</name>
</gene>
<dbReference type="PANTHER" id="PTHR12677:SF59">
    <property type="entry name" value="GOLGI APPARATUS MEMBRANE PROTEIN TVP38-RELATED"/>
    <property type="match status" value="1"/>
</dbReference>
<feature type="transmembrane region" description="Helical" evidence="7">
    <location>
        <begin position="191"/>
        <end position="213"/>
    </location>
</feature>
<feature type="transmembrane region" description="Helical" evidence="7">
    <location>
        <begin position="81"/>
        <end position="109"/>
    </location>
</feature>
<evidence type="ECO:0000259" key="8">
    <source>
        <dbReference type="Pfam" id="PF09335"/>
    </source>
</evidence>
<dbReference type="STRING" id="554055.A0A2P6VNU9"/>
<feature type="transmembrane region" description="Helical" evidence="7">
    <location>
        <begin position="40"/>
        <end position="60"/>
    </location>
</feature>
<dbReference type="AlphaFoldDB" id="A0A2P6VNU9"/>
<dbReference type="PANTHER" id="PTHR12677">
    <property type="entry name" value="GOLGI APPARATUS MEMBRANE PROTEIN TVP38-RELATED"/>
    <property type="match status" value="1"/>
</dbReference>